<dbReference type="EMBL" id="LR798257">
    <property type="protein sequence ID" value="CAB5218159.1"/>
    <property type="molecule type" value="Genomic_DNA"/>
</dbReference>
<sequence>MASLYKKEKKLAGKEWDKLPEEQKRTAKPWDLLDPNMPKVTDKVRQERINACNGCEFLIKFTKQCKKCGCFMKAKSLIPWASCPIGKWDAVAEEPINNEPMV</sequence>
<evidence type="ECO:0000256" key="1">
    <source>
        <dbReference type="SAM" id="MobiDB-lite"/>
    </source>
</evidence>
<evidence type="ECO:0000313" key="2">
    <source>
        <dbReference type="EMBL" id="CAB5218159.1"/>
    </source>
</evidence>
<reference evidence="2" key="1">
    <citation type="submission" date="2020-05" db="EMBL/GenBank/DDBJ databases">
        <authorList>
            <person name="Chiriac C."/>
            <person name="Salcher M."/>
            <person name="Ghai R."/>
            <person name="Kavagutti S V."/>
        </authorList>
    </citation>
    <scope>NUCLEOTIDE SEQUENCE</scope>
</reference>
<feature type="compositionally biased region" description="Basic and acidic residues" evidence="1">
    <location>
        <begin position="16"/>
        <end position="25"/>
    </location>
</feature>
<gene>
    <name evidence="2" type="ORF">UFOVP204_41</name>
</gene>
<feature type="region of interest" description="Disordered" evidence="1">
    <location>
        <begin position="16"/>
        <end position="37"/>
    </location>
</feature>
<name>A0A6J7WJ78_9CAUD</name>
<proteinExistence type="predicted"/>
<protein>
    <submittedName>
        <fullName evidence="2">Uncharacterized protein</fullName>
    </submittedName>
</protein>
<organism evidence="2">
    <name type="scientific">uncultured Caudovirales phage</name>
    <dbReference type="NCBI Taxonomy" id="2100421"/>
    <lineage>
        <taxon>Viruses</taxon>
        <taxon>Duplodnaviria</taxon>
        <taxon>Heunggongvirae</taxon>
        <taxon>Uroviricota</taxon>
        <taxon>Caudoviricetes</taxon>
        <taxon>Peduoviridae</taxon>
        <taxon>Maltschvirus</taxon>
        <taxon>Maltschvirus maltsch</taxon>
    </lineage>
</organism>
<accession>A0A6J7WJ78</accession>